<evidence type="ECO:0000313" key="1">
    <source>
        <dbReference type="EMBL" id="CBX28893.1"/>
    </source>
</evidence>
<accession>E1YED4</accession>
<proteinExistence type="predicted"/>
<dbReference type="Pfam" id="PF06245">
    <property type="entry name" value="DUF1015"/>
    <property type="match status" value="1"/>
</dbReference>
<organism evidence="1">
    <name type="scientific">uncultured Desulfobacterium sp</name>
    <dbReference type="NCBI Taxonomy" id="201089"/>
    <lineage>
        <taxon>Bacteria</taxon>
        <taxon>Pseudomonadati</taxon>
        <taxon>Thermodesulfobacteriota</taxon>
        <taxon>Desulfobacteria</taxon>
        <taxon>Desulfobacterales</taxon>
        <taxon>Desulfobacteriaceae</taxon>
        <taxon>Desulfobacterium</taxon>
        <taxon>environmental samples</taxon>
    </lineage>
</organism>
<name>E1YED4_9BACT</name>
<gene>
    <name evidence="1" type="ORF">N47_B20390</name>
</gene>
<dbReference type="PANTHER" id="PTHR36454">
    <property type="entry name" value="LMO2823 PROTEIN"/>
    <property type="match status" value="1"/>
</dbReference>
<sequence>MKKETNKMANVIPFNGILYNPKKIDSLADVTTPPYDVINKEEQVYFHNRHPQNIIRLILGSETNEDNEENNRYTRAAGFLNKWLSEEILIADKRPAFYLTAIDFPVEDKIFRRFGLTALVGLEPFEKGIILPHEKTYSKTKSERLKLIKACHANFSPIFSLYSGKIDALNAMEMKAPEIPADSDFIDGKGHRQRLWKINDTIIQKSISSAFNDKILYIADGHHRYETALNYREWVSKNNPDFSPTHPANFIMMFICSMEDPGLIILPAHRLLSGVDNQNLSGFVQKASEYFDITEILAGKNDTEKTKDLFISSLRKEELKNKIGVMLKNNNNFYIISPKPGVMKKLFGNELSESLMDLDVTILTRLILTEVLGIDQTGLDNENLISYSSSDKEAMENIISGKYDMAFILNPTKIEQVQKVAGEGLIMPRKSTYFYPKVITGQVMNKLF</sequence>
<dbReference type="PANTHER" id="PTHR36454:SF1">
    <property type="entry name" value="DUF1015 DOMAIN-CONTAINING PROTEIN"/>
    <property type="match status" value="1"/>
</dbReference>
<dbReference type="InterPro" id="IPR008323">
    <property type="entry name" value="UCP033563"/>
</dbReference>
<evidence type="ECO:0008006" key="2">
    <source>
        <dbReference type="Google" id="ProtNLM"/>
    </source>
</evidence>
<dbReference type="PIRSF" id="PIRSF033563">
    <property type="entry name" value="UCP033563"/>
    <property type="match status" value="1"/>
</dbReference>
<dbReference type="EMBL" id="FR695870">
    <property type="protein sequence ID" value="CBX28893.1"/>
    <property type="molecule type" value="Genomic_DNA"/>
</dbReference>
<reference evidence="1" key="1">
    <citation type="journal article" date="2011" name="Environ. Microbiol.">
        <title>Genomic insights into the metabolic potential of the polycyclic aromatic hydrocarbon degrading sulfate-reducing Deltaproteobacterium N47.</title>
        <authorList>
            <person name="Bergmann F."/>
            <person name="Selesi D."/>
            <person name="Weinmaier T."/>
            <person name="Tischler P."/>
            <person name="Rattei T."/>
            <person name="Meckenstock R.U."/>
        </authorList>
    </citation>
    <scope>NUCLEOTIDE SEQUENCE</scope>
</reference>
<dbReference type="AlphaFoldDB" id="E1YED4"/>
<protein>
    <recommendedName>
        <fullName evidence="2">DUF1015 domain-containing protein</fullName>
    </recommendedName>
</protein>